<protein>
    <submittedName>
        <fullName evidence="2">Uncharacterized protein</fullName>
    </submittedName>
</protein>
<feature type="signal peptide" evidence="1">
    <location>
        <begin position="1"/>
        <end position="19"/>
    </location>
</feature>
<dbReference type="Proteomes" id="UP001597557">
    <property type="component" value="Unassembled WGS sequence"/>
</dbReference>
<reference evidence="3" key="1">
    <citation type="journal article" date="2019" name="Int. J. Syst. Evol. Microbiol.">
        <title>The Global Catalogue of Microorganisms (GCM) 10K type strain sequencing project: providing services to taxonomists for standard genome sequencing and annotation.</title>
        <authorList>
            <consortium name="The Broad Institute Genomics Platform"/>
            <consortium name="The Broad Institute Genome Sequencing Center for Infectious Disease"/>
            <person name="Wu L."/>
            <person name="Ma J."/>
        </authorList>
    </citation>
    <scope>NUCLEOTIDE SEQUENCE [LARGE SCALE GENOMIC DNA]</scope>
    <source>
        <strain evidence="3">KCTC 22437</strain>
    </source>
</reference>
<organism evidence="2 3">
    <name type="scientific">Mucilaginibacter ximonensis</name>
    <dbReference type="NCBI Taxonomy" id="538021"/>
    <lineage>
        <taxon>Bacteria</taxon>
        <taxon>Pseudomonadati</taxon>
        <taxon>Bacteroidota</taxon>
        <taxon>Sphingobacteriia</taxon>
        <taxon>Sphingobacteriales</taxon>
        <taxon>Sphingobacteriaceae</taxon>
        <taxon>Mucilaginibacter</taxon>
    </lineage>
</organism>
<evidence type="ECO:0000313" key="2">
    <source>
        <dbReference type="EMBL" id="MFD2872462.1"/>
    </source>
</evidence>
<comment type="caution">
    <text evidence="2">The sequence shown here is derived from an EMBL/GenBank/DDBJ whole genome shotgun (WGS) entry which is preliminary data.</text>
</comment>
<keyword evidence="3" id="KW-1185">Reference proteome</keyword>
<sequence length="118" mass="12762">MKALILTLSIVGLVSAAKAQQTTDKLLPSQKVPAWQQSFDKQLSLGNPLTSQPEAKSKSTDVHQLVAVEVTDHMPIAKPANTDKAMPIIRTDRTAYNMPIVGKKSIDKENSIANTAQP</sequence>
<feature type="chain" id="PRO_5047463291" evidence="1">
    <location>
        <begin position="20"/>
        <end position="118"/>
    </location>
</feature>
<dbReference type="RefSeq" id="WP_377184168.1">
    <property type="nucleotide sequence ID" value="NZ_JBHUPD010000002.1"/>
</dbReference>
<name>A0ABW5YCA7_9SPHI</name>
<dbReference type="EMBL" id="JBHUPD010000002">
    <property type="protein sequence ID" value="MFD2872462.1"/>
    <property type="molecule type" value="Genomic_DNA"/>
</dbReference>
<accession>A0ABW5YCA7</accession>
<evidence type="ECO:0000256" key="1">
    <source>
        <dbReference type="SAM" id="SignalP"/>
    </source>
</evidence>
<gene>
    <name evidence="2" type="ORF">ACFS5N_08290</name>
</gene>
<proteinExistence type="predicted"/>
<keyword evidence="1" id="KW-0732">Signal</keyword>
<evidence type="ECO:0000313" key="3">
    <source>
        <dbReference type="Proteomes" id="UP001597557"/>
    </source>
</evidence>